<dbReference type="HOGENOM" id="CLU_403783_0_0_7"/>
<evidence type="ECO:0000313" key="4">
    <source>
        <dbReference type="Proteomes" id="UP000006732"/>
    </source>
</evidence>
<dbReference type="OrthoDB" id="5297981at2"/>
<dbReference type="InterPro" id="IPR014121">
    <property type="entry name" value="TraN_Ftype"/>
</dbReference>
<name>A0R7Q6_PELPD</name>
<dbReference type="Pfam" id="PF06986">
    <property type="entry name" value="F_T4SS_TraN"/>
    <property type="match status" value="1"/>
</dbReference>
<feature type="signal peptide" evidence="2">
    <location>
        <begin position="1"/>
        <end position="22"/>
    </location>
</feature>
<dbReference type="Proteomes" id="UP000006732">
    <property type="component" value="Plasmid pPRO1"/>
</dbReference>
<dbReference type="EMBL" id="CP000483">
    <property type="protein sequence ID" value="ABL01364.1"/>
    <property type="molecule type" value="Genomic_DNA"/>
</dbReference>
<evidence type="ECO:0000256" key="2">
    <source>
        <dbReference type="SAM" id="SignalP"/>
    </source>
</evidence>
<gene>
    <name evidence="3" type="ordered locus">Ppro_3775</name>
</gene>
<dbReference type="eggNOG" id="ENOG502Z9Z1">
    <property type="taxonomic scope" value="Bacteria"/>
</dbReference>
<evidence type="ECO:0000313" key="3">
    <source>
        <dbReference type="EMBL" id="ABL01364.1"/>
    </source>
</evidence>
<dbReference type="AlphaFoldDB" id="A0R7Q6"/>
<dbReference type="InterPro" id="IPR018247">
    <property type="entry name" value="EF_Hand_1_Ca_BS"/>
</dbReference>
<reference evidence="3 4" key="1">
    <citation type="submission" date="2006-10" db="EMBL/GenBank/DDBJ databases">
        <title>Complete sequence of plasmid pPRO1 of Pelobacter propionicus DSM 2379.</title>
        <authorList>
            <consortium name="US DOE Joint Genome Institute"/>
            <person name="Copeland A."/>
            <person name="Lucas S."/>
            <person name="Lapidus A."/>
            <person name="Barry K."/>
            <person name="Detter J.C."/>
            <person name="Glavina del Rio T."/>
            <person name="Hammon N."/>
            <person name="Israni S."/>
            <person name="Dalin E."/>
            <person name="Tice H."/>
            <person name="Pitluck S."/>
            <person name="Saunders E."/>
            <person name="Brettin T."/>
            <person name="Bruce D."/>
            <person name="Han C."/>
            <person name="Tapia R."/>
            <person name="Schmutz J."/>
            <person name="Larimer F."/>
            <person name="Land M."/>
            <person name="Hauser L."/>
            <person name="Kyrpides N."/>
            <person name="Kim E."/>
            <person name="Lovley D."/>
            <person name="Richardson P."/>
        </authorList>
    </citation>
    <scope>NUCLEOTIDE SEQUENCE [LARGE SCALE GENOMIC DNA]</scope>
    <source>
        <strain evidence="4">DSM 2379 / NBRC 103807 / OttBd1</strain>
        <plasmid evidence="4">Plasmid pPRO1</plasmid>
    </source>
</reference>
<keyword evidence="3" id="KW-0614">Plasmid</keyword>
<organism evidence="3 4">
    <name type="scientific">Pelobacter propionicus (strain DSM 2379 / NBRC 103807 / OttBd1)</name>
    <dbReference type="NCBI Taxonomy" id="338966"/>
    <lineage>
        <taxon>Bacteria</taxon>
        <taxon>Pseudomonadati</taxon>
        <taxon>Thermodesulfobacteriota</taxon>
        <taxon>Desulfuromonadia</taxon>
        <taxon>Desulfuromonadales</taxon>
        <taxon>Desulfuromonadaceae</taxon>
        <taxon>Pelobacter</taxon>
    </lineage>
</organism>
<protein>
    <recommendedName>
        <fullName evidence="5">Mating pair stabilization protein TraN</fullName>
    </recommendedName>
</protein>
<sequence>MNMKLRKITKEILAFAVSSAYAAAVFIATGIPQTAMATSCEDVVPGTNIKYSSALVHFIYDGTKTYAIAKSAQTGSQNIPDAFFAFSSWIDRDYEYTGNDTSSLKLQINNKLFGDARPVLIDSQTKRDFIIQHYKQFLDASSSNKSTYVEAWKEYGVGQAFTDFSGAALPYTSWALGVPPNTSKIASPQGVVMGLDGIWANGENGQRISQIVEFNGKLDCATDLTANVTTPTTTSTLLQGRVCGQDLNSDGDIGEDEIKACVTTTQGTEYCPVGSADCTPTYQTATCTAGAVLNTSLDVCQIDPAPSTLPPVCISGTTYNSATSKCESSPVCSSGAYDPTVDSCNIGNNTCPLGSAYACADIEGKMQCNSNTCFDSTSPTGGEDETEMDESMYQDDARNADGSCSGQLMIFAGKGSRCRPPGMKVGYINNCCQSDEVMTEDTGNTISSAISAIQTMYELGQVAYYTYMLSTGSAAVTGVTTGSITVSVAGTATTLTGATATGVATGAAASATGASLAGSMLASVQAYATALLNPATIIVAVVIMVVMKVLMGSGCDAKDIQTAGQVKADQCHYIDSYCQKKWFIGCVQKAKGYCCFNSMMARIIHEQGRPQLTTFGLDGSWGTPKKPNCRGFTPEEFESLDFSKIDFSEYYAVLQKDMATNITNAQTKIQTTIQNRKDQIQ</sequence>
<geneLocation type="plasmid" evidence="3 4">
    <name>pPRO1</name>
</geneLocation>
<dbReference type="KEGG" id="ppd:Ppro_3775"/>
<proteinExistence type="predicted"/>
<keyword evidence="4" id="KW-1185">Reference proteome</keyword>
<dbReference type="RefSeq" id="WP_011733883.1">
    <property type="nucleotide sequence ID" value="NC_008607.1"/>
</dbReference>
<keyword evidence="1" id="KW-0472">Membrane</keyword>
<keyword evidence="1" id="KW-0812">Transmembrane</keyword>
<evidence type="ECO:0000256" key="1">
    <source>
        <dbReference type="SAM" id="Phobius"/>
    </source>
</evidence>
<feature type="transmembrane region" description="Helical" evidence="1">
    <location>
        <begin position="531"/>
        <end position="551"/>
    </location>
</feature>
<evidence type="ECO:0008006" key="5">
    <source>
        <dbReference type="Google" id="ProtNLM"/>
    </source>
</evidence>
<keyword evidence="1" id="KW-1133">Transmembrane helix</keyword>
<accession>A0R7Q6</accession>
<keyword evidence="2" id="KW-0732">Signal</keyword>
<dbReference type="PROSITE" id="PS00018">
    <property type="entry name" value="EF_HAND_1"/>
    <property type="match status" value="1"/>
</dbReference>
<feature type="chain" id="PRO_5002629996" description="Mating pair stabilization protein TraN" evidence="2">
    <location>
        <begin position="23"/>
        <end position="681"/>
    </location>
</feature>